<dbReference type="Pfam" id="PF09685">
    <property type="entry name" value="MamF_MmsF"/>
    <property type="match status" value="1"/>
</dbReference>
<keyword evidence="7" id="KW-1185">Reference proteome</keyword>
<evidence type="ECO:0000256" key="5">
    <source>
        <dbReference type="SAM" id="Phobius"/>
    </source>
</evidence>
<accession>A0A6N8J8K5</accession>
<evidence type="ECO:0000256" key="1">
    <source>
        <dbReference type="ARBA" id="ARBA00004141"/>
    </source>
</evidence>
<dbReference type="AlphaFoldDB" id="A0A6N8J8K5"/>
<keyword evidence="4 5" id="KW-0472">Membrane</keyword>
<proteinExistence type="predicted"/>
<keyword evidence="2 5" id="KW-0812">Transmembrane</keyword>
<protein>
    <submittedName>
        <fullName evidence="6">DUF4870 domain-containing protein</fullName>
    </submittedName>
</protein>
<name>A0A6N8J8K5_9BACT</name>
<evidence type="ECO:0000313" key="6">
    <source>
        <dbReference type="EMBL" id="MVT40559.1"/>
    </source>
</evidence>
<feature type="transmembrane region" description="Helical" evidence="5">
    <location>
        <begin position="6"/>
        <end position="24"/>
    </location>
</feature>
<keyword evidence="3 5" id="KW-1133">Transmembrane helix</keyword>
<dbReference type="InterPro" id="IPR019109">
    <property type="entry name" value="MamF_MmsF"/>
</dbReference>
<reference evidence="6 7" key="1">
    <citation type="submission" date="2019-12" db="EMBL/GenBank/DDBJ databases">
        <title>The draft genomic sequence of strain Chitinophaga oryziterrae JCM 16595.</title>
        <authorList>
            <person name="Zhang X."/>
        </authorList>
    </citation>
    <scope>NUCLEOTIDE SEQUENCE [LARGE SCALE GENOMIC DNA]</scope>
    <source>
        <strain evidence="6 7">JCM 16595</strain>
    </source>
</reference>
<evidence type="ECO:0000256" key="3">
    <source>
        <dbReference type="ARBA" id="ARBA00022989"/>
    </source>
</evidence>
<dbReference type="EMBL" id="WRXO01000002">
    <property type="protein sequence ID" value="MVT40559.1"/>
    <property type="molecule type" value="Genomic_DNA"/>
</dbReference>
<comment type="subcellular location">
    <subcellularLocation>
        <location evidence="1">Membrane</location>
        <topology evidence="1">Multi-pass membrane protein</topology>
    </subcellularLocation>
</comment>
<dbReference type="RefSeq" id="WP_157299233.1">
    <property type="nucleotide sequence ID" value="NZ_BAAAZB010000010.1"/>
</dbReference>
<dbReference type="OrthoDB" id="6400719at2"/>
<sequence>MKNKTLAIVAYITLIGWVIAYLQYKNQEEKSPLVRYHLTQALGIFIFAIALNIVITIIASIIPSLGSILLIAGLLPLILLIFGIISASNEALSPVPGIGKLFENKFSFLN</sequence>
<gene>
    <name evidence="6" type="ORF">GO495_08190</name>
</gene>
<evidence type="ECO:0000313" key="7">
    <source>
        <dbReference type="Proteomes" id="UP000468388"/>
    </source>
</evidence>
<feature type="transmembrane region" description="Helical" evidence="5">
    <location>
        <begin position="68"/>
        <end position="87"/>
    </location>
</feature>
<dbReference type="Proteomes" id="UP000468388">
    <property type="component" value="Unassembled WGS sequence"/>
</dbReference>
<feature type="transmembrane region" description="Helical" evidence="5">
    <location>
        <begin position="36"/>
        <end position="62"/>
    </location>
</feature>
<evidence type="ECO:0000256" key="2">
    <source>
        <dbReference type="ARBA" id="ARBA00022692"/>
    </source>
</evidence>
<evidence type="ECO:0000256" key="4">
    <source>
        <dbReference type="ARBA" id="ARBA00023136"/>
    </source>
</evidence>
<organism evidence="6 7">
    <name type="scientific">Chitinophaga oryziterrae</name>
    <dbReference type="NCBI Taxonomy" id="1031224"/>
    <lineage>
        <taxon>Bacteria</taxon>
        <taxon>Pseudomonadati</taxon>
        <taxon>Bacteroidota</taxon>
        <taxon>Chitinophagia</taxon>
        <taxon>Chitinophagales</taxon>
        <taxon>Chitinophagaceae</taxon>
        <taxon>Chitinophaga</taxon>
    </lineage>
</organism>
<comment type="caution">
    <text evidence="6">The sequence shown here is derived from an EMBL/GenBank/DDBJ whole genome shotgun (WGS) entry which is preliminary data.</text>
</comment>